<dbReference type="AlphaFoldDB" id="A0A1G9V0C6"/>
<evidence type="ECO:0000313" key="2">
    <source>
        <dbReference type="EMBL" id="SDM65530.1"/>
    </source>
</evidence>
<evidence type="ECO:0000256" key="1">
    <source>
        <dbReference type="SAM" id="MobiDB-lite"/>
    </source>
</evidence>
<organism evidence="2 3">
    <name type="scientific">Haloarchaeobius iranensis</name>
    <dbReference type="NCBI Taxonomy" id="996166"/>
    <lineage>
        <taxon>Archaea</taxon>
        <taxon>Methanobacteriati</taxon>
        <taxon>Methanobacteriota</taxon>
        <taxon>Stenosarchaea group</taxon>
        <taxon>Halobacteria</taxon>
        <taxon>Halobacteriales</taxon>
        <taxon>Halorubellaceae</taxon>
        <taxon>Haloarchaeobius</taxon>
    </lineage>
</organism>
<evidence type="ECO:0000313" key="3">
    <source>
        <dbReference type="Proteomes" id="UP000199370"/>
    </source>
</evidence>
<feature type="region of interest" description="Disordered" evidence="1">
    <location>
        <begin position="19"/>
        <end position="65"/>
    </location>
</feature>
<feature type="compositionally biased region" description="Low complexity" evidence="1">
    <location>
        <begin position="43"/>
        <end position="53"/>
    </location>
</feature>
<dbReference type="PROSITE" id="PS51257">
    <property type="entry name" value="PROKAR_LIPOPROTEIN"/>
    <property type="match status" value="1"/>
</dbReference>
<accession>A0A1G9V0C6</accession>
<dbReference type="EMBL" id="FNIA01000005">
    <property type="protein sequence ID" value="SDM65530.1"/>
    <property type="molecule type" value="Genomic_DNA"/>
</dbReference>
<dbReference type="RefSeq" id="WP_089732114.1">
    <property type="nucleotide sequence ID" value="NZ_FNIA01000005.1"/>
</dbReference>
<keyword evidence="3" id="KW-1185">Reference proteome</keyword>
<dbReference type="Proteomes" id="UP000199370">
    <property type="component" value="Unassembled WGS sequence"/>
</dbReference>
<protein>
    <recommendedName>
        <fullName evidence="4">Lipoprotein</fullName>
    </recommendedName>
</protein>
<feature type="compositionally biased region" description="Basic and acidic residues" evidence="1">
    <location>
        <begin position="23"/>
        <end position="36"/>
    </location>
</feature>
<gene>
    <name evidence="2" type="ORF">SAMN05192554_105109</name>
</gene>
<sequence>MRRRALCRSLVTGAVLLTGCSRRPGDQPGADHRPPETEPPVPTTDDVTDATAEPTRRLGEGLSVGLETDESDDQFLATAVVANNREAMVDLTLVAVWTRDGERVERERRVRLAAGATGRFEFTFDRVGSISFEWRELAGSATPDGGSRRAPRRSRR</sequence>
<name>A0A1G9V0C6_9EURY</name>
<proteinExistence type="predicted"/>
<evidence type="ECO:0008006" key="4">
    <source>
        <dbReference type="Google" id="ProtNLM"/>
    </source>
</evidence>
<reference evidence="2 3" key="1">
    <citation type="submission" date="2016-10" db="EMBL/GenBank/DDBJ databases">
        <authorList>
            <person name="de Groot N.N."/>
        </authorList>
    </citation>
    <scope>NUCLEOTIDE SEQUENCE [LARGE SCALE GENOMIC DNA]</scope>
    <source>
        <strain evidence="3">EB21,IBRC-M 10013,KCTC 4048</strain>
    </source>
</reference>